<gene>
    <name evidence="2" type="ORF">mPipKuh1_009039</name>
</gene>
<sequence>MSPAEGPGQEKKLWEGRNSLDGAETPCIYCVSSTDPGAGAAADQGFCRHSKTWQGPRVPPLPRCLSGWMKTKRTVPVPDMSLGLLCWQGRNAVLAATAAGGQLRLRLACSRPAGRGTKGSSQACPLQPRGPARAETLPGGWVTDQRMA</sequence>
<evidence type="ECO:0000313" key="3">
    <source>
        <dbReference type="Proteomes" id="UP000558488"/>
    </source>
</evidence>
<reference evidence="2 3" key="1">
    <citation type="journal article" date="2020" name="Nature">
        <title>Six reference-quality genomes reveal evolution of bat adaptations.</title>
        <authorList>
            <person name="Jebb D."/>
            <person name="Huang Z."/>
            <person name="Pippel M."/>
            <person name="Hughes G.M."/>
            <person name="Lavrichenko K."/>
            <person name="Devanna P."/>
            <person name="Winkler S."/>
            <person name="Jermiin L.S."/>
            <person name="Skirmuntt E.C."/>
            <person name="Katzourakis A."/>
            <person name="Burkitt-Gray L."/>
            <person name="Ray D.A."/>
            <person name="Sullivan K.A.M."/>
            <person name="Roscito J.G."/>
            <person name="Kirilenko B.M."/>
            <person name="Davalos L.M."/>
            <person name="Corthals A.P."/>
            <person name="Power M.L."/>
            <person name="Jones G."/>
            <person name="Ransome R.D."/>
            <person name="Dechmann D.K.N."/>
            <person name="Locatelli A.G."/>
            <person name="Puechmaille S.J."/>
            <person name="Fedrigo O."/>
            <person name="Jarvis E.D."/>
            <person name="Hiller M."/>
            <person name="Vernes S.C."/>
            <person name="Myers E.W."/>
            <person name="Teeling E.C."/>
        </authorList>
    </citation>
    <scope>NUCLEOTIDE SEQUENCE [LARGE SCALE GENOMIC DNA]</scope>
    <source>
        <strain evidence="2">MPipKuh1</strain>
        <tissue evidence="2">Flight muscle</tissue>
    </source>
</reference>
<protein>
    <submittedName>
        <fullName evidence="2">Uncharacterized protein</fullName>
    </submittedName>
</protein>
<feature type="region of interest" description="Disordered" evidence="1">
    <location>
        <begin position="113"/>
        <end position="148"/>
    </location>
</feature>
<evidence type="ECO:0000256" key="1">
    <source>
        <dbReference type="SAM" id="MobiDB-lite"/>
    </source>
</evidence>
<accession>A0A7J8A950</accession>
<keyword evidence="3" id="KW-1185">Reference proteome</keyword>
<dbReference type="EMBL" id="JACAGB010000002">
    <property type="protein sequence ID" value="KAF6382696.1"/>
    <property type="molecule type" value="Genomic_DNA"/>
</dbReference>
<organism evidence="2 3">
    <name type="scientific">Pipistrellus kuhlii</name>
    <name type="common">Kuhl's pipistrelle</name>
    <dbReference type="NCBI Taxonomy" id="59472"/>
    <lineage>
        <taxon>Eukaryota</taxon>
        <taxon>Metazoa</taxon>
        <taxon>Chordata</taxon>
        <taxon>Craniata</taxon>
        <taxon>Vertebrata</taxon>
        <taxon>Euteleostomi</taxon>
        <taxon>Mammalia</taxon>
        <taxon>Eutheria</taxon>
        <taxon>Laurasiatheria</taxon>
        <taxon>Chiroptera</taxon>
        <taxon>Yangochiroptera</taxon>
        <taxon>Vespertilionidae</taxon>
        <taxon>Pipistrellus</taxon>
    </lineage>
</organism>
<dbReference type="Proteomes" id="UP000558488">
    <property type="component" value="Unassembled WGS sequence"/>
</dbReference>
<proteinExistence type="predicted"/>
<dbReference type="AlphaFoldDB" id="A0A7J8A950"/>
<name>A0A7J8A950_PIPKU</name>
<evidence type="ECO:0000313" key="2">
    <source>
        <dbReference type="EMBL" id="KAF6382696.1"/>
    </source>
</evidence>
<comment type="caution">
    <text evidence="2">The sequence shown here is derived from an EMBL/GenBank/DDBJ whole genome shotgun (WGS) entry which is preliminary data.</text>
</comment>